<accession>A0AAD7A4L7</accession>
<proteinExistence type="predicted"/>
<evidence type="ECO:0000256" key="1">
    <source>
        <dbReference type="SAM" id="MobiDB-lite"/>
    </source>
</evidence>
<dbReference type="AlphaFoldDB" id="A0AAD7A4L7"/>
<keyword evidence="3" id="KW-1185">Reference proteome</keyword>
<protein>
    <recommendedName>
        <fullName evidence="4">BTB domain-containing protein</fullName>
    </recommendedName>
</protein>
<dbReference type="Proteomes" id="UP001218218">
    <property type="component" value="Unassembled WGS sequence"/>
</dbReference>
<dbReference type="InterPro" id="IPR011333">
    <property type="entry name" value="SKP1/BTB/POZ_sf"/>
</dbReference>
<dbReference type="EMBL" id="JARIHO010000016">
    <property type="protein sequence ID" value="KAJ7348931.1"/>
    <property type="molecule type" value="Genomic_DNA"/>
</dbReference>
<comment type="caution">
    <text evidence="2">The sequence shown here is derived from an EMBL/GenBank/DDBJ whole genome shotgun (WGS) entry which is preliminary data.</text>
</comment>
<gene>
    <name evidence="2" type="ORF">DFH08DRAFT_863846</name>
</gene>
<name>A0AAD7A4L7_9AGAR</name>
<evidence type="ECO:0000313" key="3">
    <source>
        <dbReference type="Proteomes" id="UP001218218"/>
    </source>
</evidence>
<reference evidence="2" key="1">
    <citation type="submission" date="2023-03" db="EMBL/GenBank/DDBJ databases">
        <title>Massive genome expansion in bonnet fungi (Mycena s.s.) driven by repeated elements and novel gene families across ecological guilds.</title>
        <authorList>
            <consortium name="Lawrence Berkeley National Laboratory"/>
            <person name="Harder C.B."/>
            <person name="Miyauchi S."/>
            <person name="Viragh M."/>
            <person name="Kuo A."/>
            <person name="Thoen E."/>
            <person name="Andreopoulos B."/>
            <person name="Lu D."/>
            <person name="Skrede I."/>
            <person name="Drula E."/>
            <person name="Henrissat B."/>
            <person name="Morin E."/>
            <person name="Kohler A."/>
            <person name="Barry K."/>
            <person name="LaButti K."/>
            <person name="Morin E."/>
            <person name="Salamov A."/>
            <person name="Lipzen A."/>
            <person name="Mereny Z."/>
            <person name="Hegedus B."/>
            <person name="Baldrian P."/>
            <person name="Stursova M."/>
            <person name="Weitz H."/>
            <person name="Taylor A."/>
            <person name="Grigoriev I.V."/>
            <person name="Nagy L.G."/>
            <person name="Martin F."/>
            <person name="Kauserud H."/>
        </authorList>
    </citation>
    <scope>NUCLEOTIDE SEQUENCE</scope>
    <source>
        <strain evidence="2">CBHHK002</strain>
    </source>
</reference>
<dbReference type="Gene3D" id="3.30.710.10">
    <property type="entry name" value="Potassium Channel Kv1.1, Chain A"/>
    <property type="match status" value="1"/>
</dbReference>
<evidence type="ECO:0008006" key="4">
    <source>
        <dbReference type="Google" id="ProtNLM"/>
    </source>
</evidence>
<feature type="region of interest" description="Disordered" evidence="1">
    <location>
        <begin position="1"/>
        <end position="24"/>
    </location>
</feature>
<organism evidence="2 3">
    <name type="scientific">Mycena albidolilacea</name>
    <dbReference type="NCBI Taxonomy" id="1033008"/>
    <lineage>
        <taxon>Eukaryota</taxon>
        <taxon>Fungi</taxon>
        <taxon>Dikarya</taxon>
        <taxon>Basidiomycota</taxon>
        <taxon>Agaricomycotina</taxon>
        <taxon>Agaricomycetes</taxon>
        <taxon>Agaricomycetidae</taxon>
        <taxon>Agaricales</taxon>
        <taxon>Marasmiineae</taxon>
        <taxon>Mycenaceae</taxon>
        <taxon>Mycena</taxon>
    </lineage>
</organism>
<sequence>MSTSSSAVGPCSQPPTTSLKDLRTSESQVEEIISSRFNFPDADIAFRSSDQVIFRVHVKNLETHSNGFPPSALCAPGSGEVVDLSEPAATLDLLFQYMYPQRQPDLNEIELSLLADLAEAAEKYEMFSALEICKIFMGNGLQDNPLTVLNYAVRHGYRDIADEAAPLTVSLPLEEVGTHMYPTYMGSWLKYYGEWRKVLEIACTEGWRIAHTNPCRISNSATCPHWLGARQNVLTKLGTRPGALNDLAMIFTTAHGLYPCAIEGLRQWEYFIVVKVNDIPKFRTFL</sequence>
<evidence type="ECO:0000313" key="2">
    <source>
        <dbReference type="EMBL" id="KAJ7348931.1"/>
    </source>
</evidence>